<evidence type="ECO:0000313" key="1">
    <source>
        <dbReference type="EMBL" id="KKL48115.1"/>
    </source>
</evidence>
<dbReference type="AlphaFoldDB" id="A0A0F9ET57"/>
<dbReference type="EMBL" id="LAZR01033426">
    <property type="protein sequence ID" value="KKL48115.1"/>
    <property type="molecule type" value="Genomic_DNA"/>
</dbReference>
<organism evidence="1">
    <name type="scientific">marine sediment metagenome</name>
    <dbReference type="NCBI Taxonomy" id="412755"/>
    <lineage>
        <taxon>unclassified sequences</taxon>
        <taxon>metagenomes</taxon>
        <taxon>ecological metagenomes</taxon>
    </lineage>
</organism>
<feature type="non-terminal residue" evidence="1">
    <location>
        <position position="1"/>
    </location>
</feature>
<accession>A0A0F9ET57</accession>
<protein>
    <submittedName>
        <fullName evidence="1">Uncharacterized protein</fullName>
    </submittedName>
</protein>
<gene>
    <name evidence="1" type="ORF">LCGC14_2328710</name>
</gene>
<sequence>SNDDKLQETASDTYCERHNRYLIEMLRNGNYAGEYCPECDRESRED</sequence>
<name>A0A0F9ET57_9ZZZZ</name>
<reference evidence="1" key="1">
    <citation type="journal article" date="2015" name="Nature">
        <title>Complex archaea that bridge the gap between prokaryotes and eukaryotes.</title>
        <authorList>
            <person name="Spang A."/>
            <person name="Saw J.H."/>
            <person name="Jorgensen S.L."/>
            <person name="Zaremba-Niedzwiedzka K."/>
            <person name="Martijn J."/>
            <person name="Lind A.E."/>
            <person name="van Eijk R."/>
            <person name="Schleper C."/>
            <person name="Guy L."/>
            <person name="Ettema T.J."/>
        </authorList>
    </citation>
    <scope>NUCLEOTIDE SEQUENCE</scope>
</reference>
<proteinExistence type="predicted"/>
<comment type="caution">
    <text evidence="1">The sequence shown here is derived from an EMBL/GenBank/DDBJ whole genome shotgun (WGS) entry which is preliminary data.</text>
</comment>